<keyword evidence="1" id="KW-0175">Coiled coil</keyword>
<dbReference type="AlphaFoldDB" id="A0A914HG10"/>
<organism evidence="2 3">
    <name type="scientific">Globodera rostochiensis</name>
    <name type="common">Golden nematode worm</name>
    <name type="synonym">Heterodera rostochiensis</name>
    <dbReference type="NCBI Taxonomy" id="31243"/>
    <lineage>
        <taxon>Eukaryota</taxon>
        <taxon>Metazoa</taxon>
        <taxon>Ecdysozoa</taxon>
        <taxon>Nematoda</taxon>
        <taxon>Chromadorea</taxon>
        <taxon>Rhabditida</taxon>
        <taxon>Tylenchina</taxon>
        <taxon>Tylenchomorpha</taxon>
        <taxon>Tylenchoidea</taxon>
        <taxon>Heteroderidae</taxon>
        <taxon>Heteroderinae</taxon>
        <taxon>Globodera</taxon>
    </lineage>
</organism>
<feature type="coiled-coil region" evidence="1">
    <location>
        <begin position="88"/>
        <end position="122"/>
    </location>
</feature>
<dbReference type="Proteomes" id="UP000887572">
    <property type="component" value="Unplaced"/>
</dbReference>
<sequence length="125" mass="13919">MQKQPATGCLKETLSACRQFSTYHKAVEFCKEAKTSATGDIKQLSERMVASEKVIRETSDKSAKFTPAAIFHKADTDERLFMNAVEEIDKMLSLLDNAMKRNEAEQAKVEAAKATLLGLEAELNF</sequence>
<keyword evidence="2" id="KW-1185">Reference proteome</keyword>
<dbReference type="WBParaSite" id="Gr19_v10_g17172.t1">
    <property type="protein sequence ID" value="Gr19_v10_g17172.t1"/>
    <property type="gene ID" value="Gr19_v10_g17172"/>
</dbReference>
<protein>
    <submittedName>
        <fullName evidence="3">Uncharacterized protein</fullName>
    </submittedName>
</protein>
<name>A0A914HG10_GLORO</name>
<accession>A0A914HG10</accession>
<evidence type="ECO:0000313" key="3">
    <source>
        <dbReference type="WBParaSite" id="Gr19_v10_g17172.t1"/>
    </source>
</evidence>
<evidence type="ECO:0000313" key="2">
    <source>
        <dbReference type="Proteomes" id="UP000887572"/>
    </source>
</evidence>
<reference evidence="3" key="1">
    <citation type="submission" date="2022-11" db="UniProtKB">
        <authorList>
            <consortium name="WormBaseParasite"/>
        </authorList>
    </citation>
    <scope>IDENTIFICATION</scope>
</reference>
<evidence type="ECO:0000256" key="1">
    <source>
        <dbReference type="SAM" id="Coils"/>
    </source>
</evidence>
<proteinExistence type="predicted"/>